<gene>
    <name evidence="4" type="ORF">B1199_09055</name>
</gene>
<dbReference type="InterPro" id="IPR048295">
    <property type="entry name" value="DUF4785_C"/>
</dbReference>
<name>A0A244CS79_PSEDV</name>
<evidence type="ECO:0008006" key="6">
    <source>
        <dbReference type="Google" id="ProtNLM"/>
    </source>
</evidence>
<evidence type="ECO:0000259" key="2">
    <source>
        <dbReference type="Pfam" id="PF16024"/>
    </source>
</evidence>
<reference evidence="4 5" key="1">
    <citation type="submission" date="2017-02" db="EMBL/GenBank/DDBJ databases">
        <title>Pseudoalteromonas ulvae TC14 Genome.</title>
        <authorList>
            <person name="Molmeret M."/>
        </authorList>
    </citation>
    <scope>NUCLEOTIDE SEQUENCE [LARGE SCALE GENOMIC DNA]</scope>
    <source>
        <strain evidence="4">TC14</strain>
    </source>
</reference>
<sequence>MNNVTKSVGLFWLMSALISMNVSATNKQVNDYKVTATSPITLNDPHADNTQAVVYIWPKPQNITALTTTEQTLKSNEYWQEVTGEQLSAGVAIYTTSTEAFIRLAPKTHYSEGEALQSEPLNARLLKIRPDSPQSHFQAIEQTVSQQEMSLAGFNDGSIALTTNAQQGVGRLVMQSQQGLAANATYLMHVKEKYSPHQLQVIADNTFQAHGQGFKLVGRLAGEMIDEAHTALNLISPEGVKTPADFQKGRVVLPNDLENVGAYKGFYELEMTTEKVLAGLTVKRSIKVPFAHVIKTAQLESMSPKIDQANKISMPVKILHSGRYAVTATLAQHSSTGQIEYLQTIEVAQWLNEDGIFELPFTIDNQRLQTGPVFLANVKLVDQSRMMLLEHHERF</sequence>
<evidence type="ECO:0000313" key="4">
    <source>
        <dbReference type="EMBL" id="OUL58465.1"/>
    </source>
</evidence>
<dbReference type="Pfam" id="PF20943">
    <property type="entry name" value="DUF4785_3rd"/>
    <property type="match status" value="1"/>
</dbReference>
<evidence type="ECO:0000313" key="5">
    <source>
        <dbReference type="Proteomes" id="UP000194841"/>
    </source>
</evidence>
<dbReference type="Proteomes" id="UP000194841">
    <property type="component" value="Unassembled WGS sequence"/>
</dbReference>
<comment type="caution">
    <text evidence="4">The sequence shown here is derived from an EMBL/GenBank/DDBJ whole genome shotgun (WGS) entry which is preliminary data.</text>
</comment>
<dbReference type="AlphaFoldDB" id="A0A244CS79"/>
<evidence type="ECO:0000259" key="3">
    <source>
        <dbReference type="Pfam" id="PF20943"/>
    </source>
</evidence>
<feature type="chain" id="PRO_5011239717" description="DUF4785 domain-containing protein" evidence="1">
    <location>
        <begin position="25"/>
        <end position="395"/>
    </location>
</feature>
<protein>
    <recommendedName>
        <fullName evidence="6">DUF4785 domain-containing protein</fullName>
    </recommendedName>
</protein>
<dbReference type="Pfam" id="PF16024">
    <property type="entry name" value="DUF4785_1st"/>
    <property type="match status" value="1"/>
</dbReference>
<feature type="signal peptide" evidence="1">
    <location>
        <begin position="1"/>
        <end position="24"/>
    </location>
</feature>
<dbReference type="EMBL" id="MWPV01000002">
    <property type="protein sequence ID" value="OUL58465.1"/>
    <property type="molecule type" value="Genomic_DNA"/>
</dbReference>
<keyword evidence="1" id="KW-0732">Signal</keyword>
<dbReference type="InterPro" id="IPR031979">
    <property type="entry name" value="DUF4785_N"/>
</dbReference>
<keyword evidence="5" id="KW-1185">Reference proteome</keyword>
<dbReference type="Gene3D" id="2.60.120.1370">
    <property type="match status" value="1"/>
</dbReference>
<dbReference type="OrthoDB" id="6284234at2"/>
<dbReference type="RefSeq" id="WP_086743768.1">
    <property type="nucleotide sequence ID" value="NZ_MWPV01000002.1"/>
</dbReference>
<evidence type="ECO:0000256" key="1">
    <source>
        <dbReference type="SAM" id="SignalP"/>
    </source>
</evidence>
<feature type="domain" description="DUF4785" evidence="3">
    <location>
        <begin position="296"/>
        <end position="394"/>
    </location>
</feature>
<dbReference type="Gene3D" id="2.60.40.3870">
    <property type="entry name" value="Uncharacterised protein PF16024, DUF4785"/>
    <property type="match status" value="1"/>
</dbReference>
<accession>A0A244CS79</accession>
<proteinExistence type="predicted"/>
<organism evidence="4 5">
    <name type="scientific">Pseudoalteromonas ulvae</name>
    <dbReference type="NCBI Taxonomy" id="107327"/>
    <lineage>
        <taxon>Bacteria</taxon>
        <taxon>Pseudomonadati</taxon>
        <taxon>Pseudomonadota</taxon>
        <taxon>Gammaproteobacteria</taxon>
        <taxon>Alteromonadales</taxon>
        <taxon>Pseudoalteromonadaceae</taxon>
        <taxon>Pseudoalteromonas</taxon>
    </lineage>
</organism>
<feature type="domain" description="DUF4785" evidence="2">
    <location>
        <begin position="49"/>
        <end position="192"/>
    </location>
</feature>